<evidence type="ECO:0000313" key="13">
    <source>
        <dbReference type="EMBL" id="KRL39612.1"/>
    </source>
</evidence>
<dbReference type="Proteomes" id="UP000051790">
    <property type="component" value="Unassembled WGS sequence"/>
</dbReference>
<dbReference type="PROSITE" id="PS00913">
    <property type="entry name" value="ADH_IRON_1"/>
    <property type="match status" value="1"/>
</dbReference>
<keyword evidence="3" id="KW-0408">Iron</keyword>
<accession>A0A0R1Q5E8</accession>
<keyword evidence="2 8" id="KW-0560">Oxidoreductase</keyword>
<dbReference type="FunFam" id="3.40.50.1970:FF:000003">
    <property type="entry name" value="Alcohol dehydrogenase, iron-containing"/>
    <property type="match status" value="1"/>
</dbReference>
<dbReference type="InterPro" id="IPR001670">
    <property type="entry name" value="ADH_Fe/GldA"/>
</dbReference>
<dbReference type="InterPro" id="IPR016163">
    <property type="entry name" value="Ald_DH_C"/>
</dbReference>
<evidence type="ECO:0000259" key="12">
    <source>
        <dbReference type="Pfam" id="PF25137"/>
    </source>
</evidence>
<evidence type="ECO:0000259" key="11">
    <source>
        <dbReference type="Pfam" id="PF00465"/>
    </source>
</evidence>
<feature type="domain" description="Aldehyde dehydrogenase" evidence="10">
    <location>
        <begin position="30"/>
        <end position="292"/>
    </location>
</feature>
<evidence type="ECO:0000256" key="5">
    <source>
        <dbReference type="ARBA" id="ARBA00023268"/>
    </source>
</evidence>
<evidence type="ECO:0000256" key="2">
    <source>
        <dbReference type="ARBA" id="ARBA00023002"/>
    </source>
</evidence>
<keyword evidence="4" id="KW-0520">NAD</keyword>
<dbReference type="GO" id="GO:0046872">
    <property type="term" value="F:metal ion binding"/>
    <property type="evidence" value="ECO:0007669"/>
    <property type="project" value="InterPro"/>
</dbReference>
<evidence type="ECO:0000256" key="8">
    <source>
        <dbReference type="PIRNR" id="PIRNR000111"/>
    </source>
</evidence>
<dbReference type="Gene3D" id="3.40.50.1970">
    <property type="match status" value="1"/>
</dbReference>
<dbReference type="Pfam" id="PF00171">
    <property type="entry name" value="Aldedh"/>
    <property type="match status" value="1"/>
</dbReference>
<dbReference type="GO" id="GO:0006066">
    <property type="term" value="P:alcohol metabolic process"/>
    <property type="evidence" value="ECO:0007669"/>
    <property type="project" value="InterPro"/>
</dbReference>
<dbReference type="PANTHER" id="PTHR11496:SF83">
    <property type="entry name" value="HYDROXYACID-OXOACID TRANSHYDROGENASE, MITOCHONDRIAL"/>
    <property type="match status" value="1"/>
</dbReference>
<name>A0A0R1Q5E8_9LACO</name>
<keyword evidence="5" id="KW-0511">Multifunctional enzyme</keyword>
<dbReference type="SUPFAM" id="SSF56796">
    <property type="entry name" value="Dehydroquinate synthase-like"/>
    <property type="match status" value="1"/>
</dbReference>
<dbReference type="GO" id="GO:0015976">
    <property type="term" value="P:carbon utilization"/>
    <property type="evidence" value="ECO:0007669"/>
    <property type="project" value="InterPro"/>
</dbReference>
<dbReference type="InterPro" id="IPR018211">
    <property type="entry name" value="ADH_Fe_CS"/>
</dbReference>
<evidence type="ECO:0000256" key="3">
    <source>
        <dbReference type="ARBA" id="ARBA00023004"/>
    </source>
</evidence>
<dbReference type="Pfam" id="PF00465">
    <property type="entry name" value="Fe-ADH"/>
    <property type="match status" value="1"/>
</dbReference>
<gene>
    <name evidence="13" type="ORF">FD01_GL002514</name>
</gene>
<evidence type="ECO:0000256" key="9">
    <source>
        <dbReference type="SAM" id="MobiDB-lite"/>
    </source>
</evidence>
<dbReference type="CDD" id="cd08178">
    <property type="entry name" value="AAD_C"/>
    <property type="match status" value="1"/>
</dbReference>
<dbReference type="Pfam" id="PF25137">
    <property type="entry name" value="ADH_Fe_C"/>
    <property type="match status" value="1"/>
</dbReference>
<protein>
    <recommendedName>
        <fullName evidence="8">Aldehyde-alcohol dehydrogenase</fullName>
    </recommendedName>
</protein>
<feature type="domain" description="Fe-containing alcohol dehydrogenase-like C-terminal" evidence="12">
    <location>
        <begin position="666"/>
        <end position="872"/>
    </location>
</feature>
<comment type="similarity">
    <text evidence="6 8">In the N-terminal section; belongs to the aldehyde dehydrogenase family.</text>
</comment>
<evidence type="ECO:0000256" key="7">
    <source>
        <dbReference type="ARBA" id="ARBA00035645"/>
    </source>
</evidence>
<organism evidence="13 14">
    <name type="scientific">Lacticaseibacillus manihotivorans DSM 13343 = JCM 12514</name>
    <dbReference type="NCBI Taxonomy" id="1423769"/>
    <lineage>
        <taxon>Bacteria</taxon>
        <taxon>Bacillati</taxon>
        <taxon>Bacillota</taxon>
        <taxon>Bacilli</taxon>
        <taxon>Lactobacillales</taxon>
        <taxon>Lactobacillaceae</taxon>
        <taxon>Lacticaseibacillus</taxon>
    </lineage>
</organism>
<comment type="caution">
    <text evidence="13">The sequence shown here is derived from an EMBL/GenBank/DDBJ whole genome shotgun (WGS) entry which is preliminary data.</text>
</comment>
<dbReference type="InterPro" id="IPR034789">
    <property type="entry name" value="AAD_C"/>
</dbReference>
<keyword evidence="14" id="KW-1185">Reference proteome</keyword>
<dbReference type="GO" id="GO:0008774">
    <property type="term" value="F:acetaldehyde dehydrogenase (acetylating) activity"/>
    <property type="evidence" value="ECO:0007669"/>
    <property type="project" value="UniProtKB-UniRule"/>
</dbReference>
<feature type="domain" description="Alcohol dehydrogenase iron-type/glycerol dehydrogenase GldA" evidence="11">
    <location>
        <begin position="478"/>
        <end position="653"/>
    </location>
</feature>
<dbReference type="InterPro" id="IPR015590">
    <property type="entry name" value="Aldehyde_DH_dom"/>
</dbReference>
<dbReference type="PIRSF" id="PIRSF000111">
    <property type="entry name" value="ALDH_ADH"/>
    <property type="match status" value="1"/>
</dbReference>
<evidence type="ECO:0000256" key="1">
    <source>
        <dbReference type="ARBA" id="ARBA00001954"/>
    </source>
</evidence>
<comment type="similarity">
    <text evidence="7 8">In the C-terminal section; belongs to the iron-containing alcohol dehydrogenase family.</text>
</comment>
<dbReference type="GO" id="GO:0004022">
    <property type="term" value="F:alcohol dehydrogenase (NAD+) activity"/>
    <property type="evidence" value="ECO:0007669"/>
    <property type="project" value="UniProtKB-UniRule"/>
</dbReference>
<dbReference type="InterPro" id="IPR016161">
    <property type="entry name" value="Ald_DH/histidinol_DH"/>
</dbReference>
<dbReference type="FunFam" id="1.20.1090.10:FF:000001">
    <property type="entry name" value="Aldehyde-alcohol dehydrogenase"/>
    <property type="match status" value="1"/>
</dbReference>
<feature type="region of interest" description="Disordered" evidence="9">
    <location>
        <begin position="1"/>
        <end position="22"/>
    </location>
</feature>
<evidence type="ECO:0000256" key="6">
    <source>
        <dbReference type="ARBA" id="ARBA00035641"/>
    </source>
</evidence>
<dbReference type="SUPFAM" id="SSF53720">
    <property type="entry name" value="ALDH-like"/>
    <property type="match status" value="1"/>
</dbReference>
<dbReference type="AlphaFoldDB" id="A0A0R1Q5E8"/>
<dbReference type="EMBL" id="AZEU01000292">
    <property type="protein sequence ID" value="KRL39612.1"/>
    <property type="molecule type" value="Genomic_DNA"/>
</dbReference>
<reference evidence="13 14" key="1">
    <citation type="journal article" date="2015" name="Genome Announc.">
        <title>Expanding the biotechnology potential of lactobacilli through comparative genomics of 213 strains and associated genera.</title>
        <authorList>
            <person name="Sun Z."/>
            <person name="Harris H.M."/>
            <person name="McCann A."/>
            <person name="Guo C."/>
            <person name="Argimon S."/>
            <person name="Zhang W."/>
            <person name="Yang X."/>
            <person name="Jeffery I.B."/>
            <person name="Cooney J.C."/>
            <person name="Kagawa T.F."/>
            <person name="Liu W."/>
            <person name="Song Y."/>
            <person name="Salvetti E."/>
            <person name="Wrobel A."/>
            <person name="Rasinkangas P."/>
            <person name="Parkhill J."/>
            <person name="Rea M.C."/>
            <person name="O'Sullivan O."/>
            <person name="Ritari J."/>
            <person name="Douillard F.P."/>
            <person name="Paul Ross R."/>
            <person name="Yang R."/>
            <person name="Briner A.E."/>
            <person name="Felis G.E."/>
            <person name="de Vos W.M."/>
            <person name="Barrangou R."/>
            <person name="Klaenhammer T.R."/>
            <person name="Caufield P.W."/>
            <person name="Cui Y."/>
            <person name="Zhang H."/>
            <person name="O'Toole P.W."/>
        </authorList>
    </citation>
    <scope>NUCLEOTIDE SEQUENCE [LARGE SCALE GENOMIC DNA]</scope>
    <source>
        <strain evidence="13 14">DSM 13343</strain>
    </source>
</reference>
<dbReference type="CDD" id="cd07122">
    <property type="entry name" value="ALDH_F20_ACDH"/>
    <property type="match status" value="1"/>
</dbReference>
<evidence type="ECO:0000313" key="14">
    <source>
        <dbReference type="Proteomes" id="UP000051790"/>
    </source>
</evidence>
<evidence type="ECO:0000256" key="4">
    <source>
        <dbReference type="ARBA" id="ARBA00023027"/>
    </source>
</evidence>
<evidence type="ECO:0000259" key="10">
    <source>
        <dbReference type="Pfam" id="PF00171"/>
    </source>
</evidence>
<comment type="cofactor">
    <cofactor evidence="1">
        <name>Fe(2+)</name>
        <dbReference type="ChEBI" id="CHEBI:29033"/>
    </cofactor>
</comment>
<dbReference type="PANTHER" id="PTHR11496">
    <property type="entry name" value="ALCOHOL DEHYDROGENASE"/>
    <property type="match status" value="1"/>
</dbReference>
<dbReference type="InterPro" id="IPR012079">
    <property type="entry name" value="Bifunc_Ald-ADH"/>
</dbReference>
<dbReference type="Gene3D" id="1.20.1090.10">
    <property type="entry name" value="Dehydroquinate synthase-like - alpha domain"/>
    <property type="match status" value="1"/>
</dbReference>
<dbReference type="PATRIC" id="fig|1423769.4.peg.2714"/>
<dbReference type="InterPro" id="IPR039697">
    <property type="entry name" value="Alcohol_dehydrogenase_Fe"/>
</dbReference>
<dbReference type="NCBIfam" id="NF010378">
    <property type="entry name" value="PRK13805.1"/>
    <property type="match status" value="1"/>
</dbReference>
<dbReference type="Gene3D" id="3.40.309.10">
    <property type="entry name" value="Aldehyde Dehydrogenase, Chain A, domain 2"/>
    <property type="match status" value="1"/>
</dbReference>
<proteinExistence type="inferred from homology"/>
<dbReference type="InterPro" id="IPR016162">
    <property type="entry name" value="Ald_DH_N"/>
</dbReference>
<sequence length="885" mass="96597">MVNEKHSTVEGTQMLKDKTAPEKSELDVNKMIDDLVKNAQAALEVMKGFDQAKVDHIVHRMAIAGLDHHMELAKLAVEETGRGVYEDKAIKNMFATEEIWHSIKDDKTVGVIAEDKQKNVVSIAEPIGVIAGVTPVTNPTSTVMFKAEIAIKTRNPIIFSFHPGAQQSSSRALEVLRDEAVKYGLPAGALQFIPVPSIEACQALMHHPGVATILATGGPGMVKSAYSSGKPALGVGAGNAPAYIEETADIKQAVNDIMLSKSFDHGMVCASEQGMVVDASIYDKVRKEFEDQGAYFIQPKDMKKFTETVINTEKMAVQPRIVGQSAWQIANWAGIDIPKDCQLIIAELPEPGDKYPLSHEKLSPVLAMFKAKDHADGFAKAEKMLDIGGLGHTAVIHTADQDLALEYADRMQACRILVNTPSTMGGIGDLYNNMIPSLTLGCGSYGGNSISHNVGTIDLLNIKTLAKRRNNMQWVKLPPKIYFERNSVRYLEKMDGLDRVLIVGDRGMEKLGYVRIVEDVLKGRTNNVDIQTFLDVEPDPSSNTVYKGTAIAKDFKPDAIVAIGGGSVMDAAKGIWLFYDGDGDFFGAKQKFLDIRKRTYKFPKPTKSKLVCIPTTSGTGSEVTPFAVITDSDTGIKYPLADYALTPDVALVDSQFIETVPPKVVADTGLDVICHATESFVSTMASSYTRGLSLEALKLAFDNLELSYKGDLEAKAKMHDASTIAGMAFANALLGINHSIAHKLGQTYHLPHGRCIAITFPHVVRYNAKTPTKRAVWSKYNYFKADEDYAQIARYLGLKGNTTAELVESFVQAYIDLAGRVGVKMSLKEQGITKEAVVENADRIAELAYEDNCTVTNPVEPLIADMKQILLDEYEGTESSESVRP</sequence>
<dbReference type="Gene3D" id="3.40.605.10">
    <property type="entry name" value="Aldehyde Dehydrogenase, Chain A, domain 1"/>
    <property type="match status" value="1"/>
</dbReference>
<dbReference type="InterPro" id="IPR056798">
    <property type="entry name" value="ADH_Fe_C"/>
</dbReference>